<organism evidence="6 7">
    <name type="scientific">Halomonas chromatireducens</name>
    <dbReference type="NCBI Taxonomy" id="507626"/>
    <lineage>
        <taxon>Bacteria</taxon>
        <taxon>Pseudomonadati</taxon>
        <taxon>Pseudomonadota</taxon>
        <taxon>Gammaproteobacteria</taxon>
        <taxon>Oceanospirillales</taxon>
        <taxon>Halomonadaceae</taxon>
        <taxon>Halomonas</taxon>
    </lineage>
</organism>
<dbReference type="GO" id="GO:0046872">
    <property type="term" value="F:metal ion binding"/>
    <property type="evidence" value="ECO:0007669"/>
    <property type="project" value="UniProtKB-KW"/>
</dbReference>
<dbReference type="AlphaFoldDB" id="A0A0X8HEX6"/>
<dbReference type="InterPro" id="IPR044084">
    <property type="entry name" value="AvModA-like_subst-bd"/>
</dbReference>
<evidence type="ECO:0000256" key="2">
    <source>
        <dbReference type="ARBA" id="ARBA00022723"/>
    </source>
</evidence>
<reference evidence="6 7" key="2">
    <citation type="submission" date="2016-02" db="EMBL/GenBank/DDBJ databases">
        <authorList>
            <person name="Wen L."/>
            <person name="He K."/>
            <person name="Yang H."/>
        </authorList>
    </citation>
    <scope>NUCLEOTIDE SEQUENCE [LARGE SCALE GENOMIC DNA]</scope>
    <source>
        <strain evidence="6 7">AGD 8-3</strain>
    </source>
</reference>
<dbReference type="PIRSF" id="PIRSF004846">
    <property type="entry name" value="ModA"/>
    <property type="match status" value="1"/>
</dbReference>
<dbReference type="SUPFAM" id="SSF53850">
    <property type="entry name" value="Periplasmic binding protein-like II"/>
    <property type="match status" value="1"/>
</dbReference>
<evidence type="ECO:0000313" key="7">
    <source>
        <dbReference type="Proteomes" id="UP000063387"/>
    </source>
</evidence>
<feature type="signal peptide" evidence="5">
    <location>
        <begin position="1"/>
        <end position="22"/>
    </location>
</feature>
<dbReference type="Pfam" id="PF13531">
    <property type="entry name" value="SBP_bac_11"/>
    <property type="match status" value="1"/>
</dbReference>
<name>A0A0X8HEX6_9GAMM</name>
<reference evidence="6 7" key="1">
    <citation type="journal article" date="2016" name="Genome Announc.">
        <title>Draft Genome Sequence of 'Halomonas chromatireducens' Strain AGD 8-3, a Haloalkaliphilic Chromate- and Selenite-Reducing Gammaproteobacterium.</title>
        <authorList>
            <person name="Sharko F.S."/>
            <person name="Shapovalova A.A."/>
            <person name="Tsygankova S.V."/>
            <person name="Komova A.V."/>
            <person name="Boulygina E.S."/>
            <person name="Teslyuk A.B."/>
            <person name="Gotovtsev P.M."/>
            <person name="Namsaraev Z.B."/>
            <person name="Khijniak T.V."/>
            <person name="Nedoluzhko A.V."/>
            <person name="Vasilov R.G."/>
        </authorList>
    </citation>
    <scope>NUCLEOTIDE SEQUENCE [LARGE SCALE GENOMIC DNA]</scope>
    <source>
        <strain evidence="6 7">AGD 8-3</strain>
    </source>
</reference>
<feature type="binding site" evidence="4">
    <location>
        <position position="178"/>
    </location>
    <ligand>
        <name>molybdate</name>
        <dbReference type="ChEBI" id="CHEBI:36264"/>
    </ligand>
</feature>
<feature type="binding site" evidence="4">
    <location>
        <position position="59"/>
    </location>
    <ligand>
        <name>molybdate</name>
        <dbReference type="ChEBI" id="CHEBI:36264"/>
    </ligand>
</feature>
<keyword evidence="3 5" id="KW-0732">Signal</keyword>
<dbReference type="PANTHER" id="PTHR30632:SF14">
    <property type="entry name" value="TUNGSTATE_MOLYBDATE_CHROMATE-BINDING PROTEIN MODA"/>
    <property type="match status" value="1"/>
</dbReference>
<dbReference type="CDD" id="cd13539">
    <property type="entry name" value="PBP2_AvModA"/>
    <property type="match status" value="1"/>
</dbReference>
<evidence type="ECO:0000313" key="6">
    <source>
        <dbReference type="EMBL" id="AMD01378.1"/>
    </source>
</evidence>
<dbReference type="STRING" id="507626.LOKO_02318"/>
<gene>
    <name evidence="6" type="primary">modA</name>
    <name evidence="6" type="ORF">LOKO_02318</name>
</gene>
<dbReference type="PATRIC" id="fig|507626.3.peg.2310"/>
<dbReference type="RefSeq" id="WP_066449182.1">
    <property type="nucleotide sequence ID" value="NZ_CP014226.1"/>
</dbReference>
<dbReference type="GO" id="GO:0015689">
    <property type="term" value="P:molybdate ion transport"/>
    <property type="evidence" value="ECO:0007669"/>
    <property type="project" value="InterPro"/>
</dbReference>
<dbReference type="GO" id="GO:0030973">
    <property type="term" value="F:molybdate ion binding"/>
    <property type="evidence" value="ECO:0007669"/>
    <property type="project" value="InterPro"/>
</dbReference>
<dbReference type="Proteomes" id="UP000063387">
    <property type="component" value="Chromosome"/>
</dbReference>
<evidence type="ECO:0000256" key="4">
    <source>
        <dbReference type="PIRSR" id="PIRSR004846-1"/>
    </source>
</evidence>
<accession>A0A0X8HEX6</accession>
<keyword evidence="7" id="KW-1185">Reference proteome</keyword>
<comment type="similarity">
    <text evidence="1">Belongs to the bacterial solute-binding protein ModA family.</text>
</comment>
<feature type="chain" id="PRO_5007066863" evidence="5">
    <location>
        <begin position="23"/>
        <end position="269"/>
    </location>
</feature>
<dbReference type="InterPro" id="IPR005950">
    <property type="entry name" value="ModA"/>
</dbReference>
<sequence>MNALLRWGLAAWLVLSFSSAQAGVPTVAAASDLQFALAEAARRFEADTGQRLRLNFGSSGNFRRQIAQGAPFELYLSADEAYVHALHAEGHTEDAGVVYAIGRLAWLQRAGRNDLPSSDEPLAAVREALAMHAQGEARPRIALANPDHAPYGVAAKQALEHAGLWSESASLRILGENVSQAAQFALSDDARGGLVAWSLALAPELAERSEFVLIPEEWHEPLVQRMALVKGAGDTARAFYHWLQQDEARDILADYGFRLPGDDVDTEAP</sequence>
<dbReference type="EMBL" id="CP014226">
    <property type="protein sequence ID" value="AMD01378.1"/>
    <property type="molecule type" value="Genomic_DNA"/>
</dbReference>
<dbReference type="OrthoDB" id="9785015at2"/>
<protein>
    <submittedName>
        <fullName evidence="6">Molybdate-binding periplasmic protein</fullName>
    </submittedName>
</protein>
<dbReference type="NCBIfam" id="TIGR01256">
    <property type="entry name" value="modA"/>
    <property type="match status" value="1"/>
</dbReference>
<evidence type="ECO:0000256" key="5">
    <source>
        <dbReference type="SAM" id="SignalP"/>
    </source>
</evidence>
<dbReference type="PANTHER" id="PTHR30632">
    <property type="entry name" value="MOLYBDATE-BINDING PERIPLASMIC PROTEIN"/>
    <property type="match status" value="1"/>
</dbReference>
<keyword evidence="4" id="KW-0500">Molybdenum</keyword>
<dbReference type="InterPro" id="IPR050682">
    <property type="entry name" value="ModA/WtpA"/>
</dbReference>
<keyword evidence="2 4" id="KW-0479">Metal-binding</keyword>
<evidence type="ECO:0000256" key="1">
    <source>
        <dbReference type="ARBA" id="ARBA00009175"/>
    </source>
</evidence>
<dbReference type="Gene3D" id="3.40.190.10">
    <property type="entry name" value="Periplasmic binding protein-like II"/>
    <property type="match status" value="2"/>
</dbReference>
<evidence type="ECO:0000256" key="3">
    <source>
        <dbReference type="ARBA" id="ARBA00022729"/>
    </source>
</evidence>
<dbReference type="KEGG" id="hco:LOKO_02318"/>
<proteinExistence type="inferred from homology"/>